<dbReference type="Proteomes" id="UP000030755">
    <property type="component" value="Unassembled WGS sequence"/>
</dbReference>
<dbReference type="Pfam" id="PF07727">
    <property type="entry name" value="RVT_2"/>
    <property type="match status" value="1"/>
</dbReference>
<feature type="region of interest" description="Disordered" evidence="1">
    <location>
        <begin position="107"/>
        <end position="160"/>
    </location>
</feature>
<dbReference type="InterPro" id="IPR057670">
    <property type="entry name" value="SH3_retrovirus"/>
</dbReference>
<name>A0A075AZ42_ROZAC</name>
<dbReference type="GO" id="GO:0003887">
    <property type="term" value="F:DNA-directed DNA polymerase activity"/>
    <property type="evidence" value="ECO:0007669"/>
    <property type="project" value="UniProtKB-EC"/>
</dbReference>
<dbReference type="GO" id="GO:0003964">
    <property type="term" value="F:RNA-directed DNA polymerase activity"/>
    <property type="evidence" value="ECO:0007669"/>
    <property type="project" value="UniProtKB-KW"/>
</dbReference>
<evidence type="ECO:0000313" key="4">
    <source>
        <dbReference type="EMBL" id="EPZ35565.1"/>
    </source>
</evidence>
<evidence type="ECO:0000256" key="1">
    <source>
        <dbReference type="SAM" id="MobiDB-lite"/>
    </source>
</evidence>
<keyword evidence="5" id="KW-1185">Reference proteome</keyword>
<dbReference type="AlphaFoldDB" id="A0A075AZ42"/>
<protein>
    <submittedName>
        <fullName evidence="4">Reverse transcriptase, RNA-dependent DNA polymerase domain-containing protein</fullName>
        <ecNumber evidence="4">2.7.7.7</ecNumber>
    </submittedName>
</protein>
<proteinExistence type="predicted"/>
<dbReference type="Pfam" id="PF25597">
    <property type="entry name" value="SH3_retrovirus"/>
    <property type="match status" value="1"/>
</dbReference>
<evidence type="ECO:0000259" key="2">
    <source>
        <dbReference type="Pfam" id="PF07727"/>
    </source>
</evidence>
<dbReference type="InterPro" id="IPR043502">
    <property type="entry name" value="DNA/RNA_pol_sf"/>
</dbReference>
<feature type="domain" description="Retroviral polymerase SH3-like" evidence="3">
    <location>
        <begin position="9"/>
        <end position="40"/>
    </location>
</feature>
<dbReference type="HOGENOM" id="CLU_001650_15_0_1"/>
<dbReference type="OrthoDB" id="2796020at2759"/>
<keyword evidence="4" id="KW-0548">Nucleotidyltransferase</keyword>
<feature type="domain" description="Reverse transcriptase Ty1/copia-type" evidence="2">
    <location>
        <begin position="205"/>
        <end position="388"/>
    </location>
</feature>
<feature type="compositionally biased region" description="Polar residues" evidence="1">
    <location>
        <begin position="140"/>
        <end position="153"/>
    </location>
</feature>
<dbReference type="EMBL" id="KE560815">
    <property type="protein sequence ID" value="EPZ35565.1"/>
    <property type="molecule type" value="Genomic_DNA"/>
</dbReference>
<accession>A0A075AZ42</accession>
<organism evidence="4 5">
    <name type="scientific">Rozella allomycis (strain CSF55)</name>
    <dbReference type="NCBI Taxonomy" id="988480"/>
    <lineage>
        <taxon>Eukaryota</taxon>
        <taxon>Fungi</taxon>
        <taxon>Fungi incertae sedis</taxon>
        <taxon>Cryptomycota</taxon>
        <taxon>Cryptomycota incertae sedis</taxon>
        <taxon>Rozella</taxon>
    </lineage>
</organism>
<reference evidence="4 5" key="1">
    <citation type="journal article" date="2013" name="Curr. Biol.">
        <title>Shared signatures of parasitism and phylogenomics unite Cryptomycota and microsporidia.</title>
        <authorList>
            <person name="James T.Y."/>
            <person name="Pelin A."/>
            <person name="Bonen L."/>
            <person name="Ahrendt S."/>
            <person name="Sain D."/>
            <person name="Corradi N."/>
            <person name="Stajich J.E."/>
        </authorList>
    </citation>
    <scope>NUCLEOTIDE SEQUENCE [LARGE SCALE GENOMIC DNA]</scope>
    <source>
        <strain evidence="4 5">CSF55</strain>
    </source>
</reference>
<dbReference type="SUPFAM" id="SSF56672">
    <property type="entry name" value="DNA/RNA polymerases"/>
    <property type="match status" value="1"/>
</dbReference>
<dbReference type="EC" id="2.7.7.7" evidence="4"/>
<evidence type="ECO:0000313" key="5">
    <source>
        <dbReference type="Proteomes" id="UP000030755"/>
    </source>
</evidence>
<dbReference type="STRING" id="988480.A0A075AZ42"/>
<evidence type="ECO:0000259" key="3">
    <source>
        <dbReference type="Pfam" id="PF25597"/>
    </source>
</evidence>
<sequence length="400" mass="45549">METFQPDLESKAWRLLNPSTNEIIISRDVTFLKNPMKQFKEIQRKSLQLPEAIQQNPNAHFDPPAAEATLIVKENWIPNNNVEQDNESTHESESDNEAIYHYLDNVSENSDEDDPPQSQNRYIPVSERWTYEPSNVAPPGTSSDDNAKISENNILPEGPKRSRRALNVVQKFPEIPAHFKDIKGRPDEDKWMEAIQSELKSHRTNGTWSLQVLPQSRKAIGSRWVFRIKRNADGSINKYKARLVALGYMQTEGLEFQETFTPLTTYNTFRILLTVCASQNLEMDHVDIKTAFLIPTLDDEIYMKVPEGVDGVGPSVVCKLEKSLYGLKQAPHVWNTEINNFLTNLGFQSTKVDACLYYANLKDMGPCYINLYVDDIALGGAEQPLTTSRKKFLNILTVLI</sequence>
<gene>
    <name evidence="4" type="ORF">O9G_004929</name>
</gene>
<dbReference type="InterPro" id="IPR013103">
    <property type="entry name" value="RVT_2"/>
</dbReference>
<keyword evidence="4" id="KW-0695">RNA-directed DNA polymerase</keyword>
<keyword evidence="4" id="KW-0808">Transferase</keyword>